<evidence type="ECO:0000313" key="4">
    <source>
        <dbReference type="EMBL" id="HAB3819007.1"/>
    </source>
</evidence>
<sequence>MSKKFDAISLFVSELIFSPAARMARDVLCTLMQFVLKIFILRPLVLLCGMVLAVLVTIPVIVFINPSFTPDVLTGGLLRVQDLLPVAYTPLFLAGLLFELLYMVSRLTGLPYFWLNGAGQGKGR</sequence>
<comment type="caution">
    <text evidence="3">The sequence shown here is derived from an EMBL/GenBank/DDBJ whole genome shotgun (WGS) entry which is preliminary data.</text>
</comment>
<evidence type="ECO:0000313" key="3">
    <source>
        <dbReference type="EMBL" id="HAB2007371.1"/>
    </source>
</evidence>
<name>A0A6X8KLN2_SALET</name>
<evidence type="ECO:0000256" key="1">
    <source>
        <dbReference type="SAM" id="Phobius"/>
    </source>
</evidence>
<gene>
    <name evidence="3" type="ORF">GB037_00755</name>
    <name evidence="7" type="ORF">GB614_06540</name>
    <name evidence="4" type="ORF">GBV61_07095</name>
    <name evidence="2" type="ORF">GBX92_05615</name>
    <name evidence="5" type="ORF">GBY45_06595</name>
    <name evidence="6" type="ORF">GBZ53_07040</name>
</gene>
<protein>
    <submittedName>
        <fullName evidence="3">Uncharacterized protein</fullName>
    </submittedName>
</protein>
<evidence type="ECO:0000313" key="7">
    <source>
        <dbReference type="EMBL" id="HAB6333974.1"/>
    </source>
</evidence>
<reference evidence="3" key="2">
    <citation type="submission" date="2019-10" db="EMBL/GenBank/DDBJ databases">
        <authorList>
            <consortium name="NCBI Pathogen Detection Project"/>
        </authorList>
    </citation>
    <scope>NUCLEOTIDE SEQUENCE</scope>
    <source>
        <strain evidence="3">Salmonella enterica</strain>
    </source>
</reference>
<dbReference type="AlphaFoldDB" id="A0A6X8KLN2"/>
<dbReference type="EMBL" id="DAAFYI010000002">
    <property type="protein sequence ID" value="HAB2007371.1"/>
    <property type="molecule type" value="Genomic_DNA"/>
</dbReference>
<proteinExistence type="predicted"/>
<feature type="transmembrane region" description="Helical" evidence="1">
    <location>
        <begin position="44"/>
        <end position="64"/>
    </location>
</feature>
<keyword evidence="1" id="KW-0472">Membrane</keyword>
<organism evidence="3">
    <name type="scientific">Salmonella enterica I</name>
    <dbReference type="NCBI Taxonomy" id="59201"/>
    <lineage>
        <taxon>Bacteria</taxon>
        <taxon>Pseudomonadati</taxon>
        <taxon>Pseudomonadota</taxon>
        <taxon>Gammaproteobacteria</taxon>
        <taxon>Enterobacterales</taxon>
        <taxon>Enterobacteriaceae</taxon>
        <taxon>Salmonella</taxon>
    </lineage>
</organism>
<dbReference type="EMBL" id="DAAGNR010000002">
    <property type="protein sequence ID" value="HAB3819007.1"/>
    <property type="molecule type" value="Genomic_DNA"/>
</dbReference>
<keyword evidence="1" id="KW-0812">Transmembrane</keyword>
<feature type="transmembrane region" description="Helical" evidence="1">
    <location>
        <begin position="84"/>
        <end position="104"/>
    </location>
</feature>
<keyword evidence="1" id="KW-1133">Transmembrane helix</keyword>
<evidence type="ECO:0000313" key="6">
    <source>
        <dbReference type="EMBL" id="HAB4677949.1"/>
    </source>
</evidence>
<dbReference type="EMBL" id="DAAHJG010000002">
    <property type="protein sequence ID" value="HAB6333974.1"/>
    <property type="molecule type" value="Genomic_DNA"/>
</dbReference>
<dbReference type="EMBL" id="DAAGPO010000002">
    <property type="protein sequence ID" value="HAB4030865.1"/>
    <property type="molecule type" value="Genomic_DNA"/>
</dbReference>
<reference evidence="3" key="1">
    <citation type="journal article" date="2018" name="Genome Biol.">
        <title>SKESA: strategic k-mer extension for scrupulous assemblies.</title>
        <authorList>
            <person name="Souvorov A."/>
            <person name="Agarwala R."/>
            <person name="Lipman D.J."/>
        </authorList>
    </citation>
    <scope>NUCLEOTIDE SEQUENCE</scope>
    <source>
        <strain evidence="3">Salmonella enterica</strain>
    </source>
</reference>
<evidence type="ECO:0000313" key="2">
    <source>
        <dbReference type="EMBL" id="HAB1649561.1"/>
    </source>
</evidence>
<dbReference type="EMBL" id="DAAFVE010000002">
    <property type="protein sequence ID" value="HAB1649561.1"/>
    <property type="molecule type" value="Genomic_DNA"/>
</dbReference>
<evidence type="ECO:0000313" key="5">
    <source>
        <dbReference type="EMBL" id="HAB4030865.1"/>
    </source>
</evidence>
<dbReference type="EMBL" id="DAAGVC010000002">
    <property type="protein sequence ID" value="HAB4677949.1"/>
    <property type="molecule type" value="Genomic_DNA"/>
</dbReference>
<accession>A0A6X8KLN2</accession>